<sequence length="84" mass="9571">MFQEIQPNLHCTLIRVKSQLELLVQATENHGLVNDQPQSSLESYNNIIHSFSWHIPAEDYLKINFDASFAQSHKASGGIVIRNH</sequence>
<evidence type="ECO:0000313" key="1">
    <source>
        <dbReference type="EMBL" id="EEF28171.1"/>
    </source>
</evidence>
<organism evidence="1 2">
    <name type="scientific">Ricinus communis</name>
    <name type="common">Castor bean</name>
    <dbReference type="NCBI Taxonomy" id="3988"/>
    <lineage>
        <taxon>Eukaryota</taxon>
        <taxon>Viridiplantae</taxon>
        <taxon>Streptophyta</taxon>
        <taxon>Embryophyta</taxon>
        <taxon>Tracheophyta</taxon>
        <taxon>Spermatophyta</taxon>
        <taxon>Magnoliopsida</taxon>
        <taxon>eudicotyledons</taxon>
        <taxon>Gunneridae</taxon>
        <taxon>Pentapetalae</taxon>
        <taxon>rosids</taxon>
        <taxon>fabids</taxon>
        <taxon>Malpighiales</taxon>
        <taxon>Euphorbiaceae</taxon>
        <taxon>Acalyphoideae</taxon>
        <taxon>Acalypheae</taxon>
        <taxon>Ricinus</taxon>
    </lineage>
</organism>
<dbReference type="EMBL" id="EQ974757">
    <property type="protein sequence ID" value="EEF28171.1"/>
    <property type="molecule type" value="Genomic_DNA"/>
</dbReference>
<name>B9T7J6_RICCO</name>
<dbReference type="Proteomes" id="UP000008311">
    <property type="component" value="Unassembled WGS sequence"/>
</dbReference>
<dbReference type="AlphaFoldDB" id="B9T7J6"/>
<accession>B9T7J6</accession>
<proteinExistence type="predicted"/>
<reference evidence="2" key="1">
    <citation type="journal article" date="2010" name="Nat. Biotechnol.">
        <title>Draft genome sequence of the oilseed species Ricinus communis.</title>
        <authorList>
            <person name="Chan A.P."/>
            <person name="Crabtree J."/>
            <person name="Zhao Q."/>
            <person name="Lorenzi H."/>
            <person name="Orvis J."/>
            <person name="Puiu D."/>
            <person name="Melake-Berhan A."/>
            <person name="Jones K.M."/>
            <person name="Redman J."/>
            <person name="Chen G."/>
            <person name="Cahoon E.B."/>
            <person name="Gedil M."/>
            <person name="Stanke M."/>
            <person name="Haas B.J."/>
            <person name="Wortman J.R."/>
            <person name="Fraser-Liggett C.M."/>
            <person name="Ravel J."/>
            <person name="Rabinowicz P.D."/>
        </authorList>
    </citation>
    <scope>NUCLEOTIDE SEQUENCE [LARGE SCALE GENOMIC DNA]</scope>
    <source>
        <strain evidence="2">cv. Hale</strain>
    </source>
</reference>
<keyword evidence="2" id="KW-1185">Reference proteome</keyword>
<dbReference type="InParanoid" id="B9T7J6"/>
<evidence type="ECO:0000313" key="2">
    <source>
        <dbReference type="Proteomes" id="UP000008311"/>
    </source>
</evidence>
<protein>
    <submittedName>
        <fullName evidence="1">Uncharacterized protein</fullName>
    </submittedName>
</protein>
<gene>
    <name evidence="1" type="ORF">RCOM_0220020</name>
</gene>